<sequence length="457" mass="49049">MSATQSFASTNLPLSLGAPITSSSSASRTGSDLFARRLAKSCGDSQKNENQALLAQLNGTPSFEAQRAVAMAFILRRASERSNVCTQAEPHQFSQAEIDESPQDHQSTQSRPHHDSSDASSPVAMSPLTDEVHHALRQNTVNHHVLAPCLDLPMLALGVQEHRYCSPGPAADLASSSADFARELNRWAATPGGGLVYPWSASAATPPSASPQHHFPPSSSLMSAHNRDDGLSVLDPRFGNLTADTAFRMLSDGPDFARMSRAESSNTSNSSEHHSSSHSGFSVSTGIAPSSSLTTSASSFGQPCEPHDHSRTPSPKRTSSGSLHNSQEARRNTAPRNQLRHKDEPLSSVHSDFTGLEASTAVMTSASTAPSKTQSRRTSAVDSNGRYVCRHPGCDKTFSTSGHARRHSHVHSPLCPFICPHEGCDATFSRRDNCTQHQRARHSQVLEAHRLDDQDSG</sequence>
<dbReference type="STRING" id="401625.A0A0N7LAM1"/>
<evidence type="ECO:0000256" key="4">
    <source>
        <dbReference type="ARBA" id="ARBA00022833"/>
    </source>
</evidence>
<dbReference type="PROSITE" id="PS00028">
    <property type="entry name" value="ZINC_FINGER_C2H2_1"/>
    <property type="match status" value="2"/>
</dbReference>
<dbReference type="Proteomes" id="UP000054845">
    <property type="component" value="Unassembled WGS sequence"/>
</dbReference>
<organism evidence="11 12">
    <name type="scientific">Ceraceosorus bombacis</name>
    <dbReference type="NCBI Taxonomy" id="401625"/>
    <lineage>
        <taxon>Eukaryota</taxon>
        <taxon>Fungi</taxon>
        <taxon>Dikarya</taxon>
        <taxon>Basidiomycota</taxon>
        <taxon>Ustilaginomycotina</taxon>
        <taxon>Exobasidiomycetes</taxon>
        <taxon>Ceraceosorales</taxon>
        <taxon>Ceraceosoraceae</taxon>
        <taxon>Ceraceosorus</taxon>
    </lineage>
</organism>
<reference evidence="11 12" key="1">
    <citation type="submission" date="2014-09" db="EMBL/GenBank/DDBJ databases">
        <authorList>
            <person name="Magalhaes I.L.F."/>
            <person name="Oliveira U."/>
            <person name="Santos F.R."/>
            <person name="Vidigal T.H.D.A."/>
            <person name="Brescovit A.D."/>
            <person name="Santos A.J."/>
        </authorList>
    </citation>
    <scope>NUCLEOTIDE SEQUENCE [LARGE SCALE GENOMIC DNA]</scope>
</reference>
<keyword evidence="3 8" id="KW-0863">Zinc-finger</keyword>
<dbReference type="InterPro" id="IPR036236">
    <property type="entry name" value="Znf_C2H2_sf"/>
</dbReference>
<keyword evidence="12" id="KW-1185">Reference proteome</keyword>
<dbReference type="GO" id="GO:0006357">
    <property type="term" value="P:regulation of transcription by RNA polymerase II"/>
    <property type="evidence" value="ECO:0007669"/>
    <property type="project" value="TreeGrafter"/>
</dbReference>
<keyword evidence="2" id="KW-0479">Metal-binding</keyword>
<evidence type="ECO:0000256" key="9">
    <source>
        <dbReference type="SAM" id="MobiDB-lite"/>
    </source>
</evidence>
<protein>
    <submittedName>
        <fullName evidence="11">FOG: Zn-finger</fullName>
    </submittedName>
</protein>
<dbReference type="PROSITE" id="PS50157">
    <property type="entry name" value="ZINC_FINGER_C2H2_2"/>
    <property type="match status" value="2"/>
</dbReference>
<dbReference type="OrthoDB" id="6365676at2759"/>
<evidence type="ECO:0000259" key="10">
    <source>
        <dbReference type="PROSITE" id="PS50157"/>
    </source>
</evidence>
<evidence type="ECO:0000256" key="5">
    <source>
        <dbReference type="ARBA" id="ARBA00023015"/>
    </source>
</evidence>
<feature type="region of interest" description="Disordered" evidence="9">
    <location>
        <begin position="258"/>
        <end position="384"/>
    </location>
</feature>
<feature type="domain" description="C2H2-type" evidence="10">
    <location>
        <begin position="387"/>
        <end position="416"/>
    </location>
</feature>
<dbReference type="Gene3D" id="3.30.160.60">
    <property type="entry name" value="Classic Zinc Finger"/>
    <property type="match status" value="2"/>
</dbReference>
<dbReference type="PANTHER" id="PTHR46179:SF13">
    <property type="entry name" value="C2H2-TYPE DOMAIN-CONTAINING PROTEIN"/>
    <property type="match status" value="1"/>
</dbReference>
<feature type="region of interest" description="Disordered" evidence="9">
    <location>
        <begin position="98"/>
        <end position="125"/>
    </location>
</feature>
<keyword evidence="7" id="KW-0539">Nucleus</keyword>
<keyword evidence="6" id="KW-0804">Transcription</keyword>
<evidence type="ECO:0000256" key="1">
    <source>
        <dbReference type="ARBA" id="ARBA00004123"/>
    </source>
</evidence>
<dbReference type="AlphaFoldDB" id="A0A0N7LAM1"/>
<evidence type="ECO:0000256" key="8">
    <source>
        <dbReference type="PROSITE-ProRule" id="PRU00042"/>
    </source>
</evidence>
<evidence type="ECO:0000313" key="12">
    <source>
        <dbReference type="Proteomes" id="UP000054845"/>
    </source>
</evidence>
<proteinExistence type="predicted"/>
<feature type="compositionally biased region" description="Polar residues" evidence="9">
    <location>
        <begin position="312"/>
        <end position="326"/>
    </location>
</feature>
<evidence type="ECO:0000256" key="6">
    <source>
        <dbReference type="ARBA" id="ARBA00023163"/>
    </source>
</evidence>
<feature type="region of interest" description="Disordered" evidence="9">
    <location>
        <begin position="203"/>
        <end position="228"/>
    </location>
</feature>
<evidence type="ECO:0000313" key="11">
    <source>
        <dbReference type="EMBL" id="CEH16970.1"/>
    </source>
</evidence>
<feature type="compositionally biased region" description="Low complexity" evidence="9">
    <location>
        <begin position="277"/>
        <end position="299"/>
    </location>
</feature>
<evidence type="ECO:0000256" key="3">
    <source>
        <dbReference type="ARBA" id="ARBA00022771"/>
    </source>
</evidence>
<dbReference type="GO" id="GO:0008270">
    <property type="term" value="F:zinc ion binding"/>
    <property type="evidence" value="ECO:0007669"/>
    <property type="project" value="UniProtKB-KW"/>
</dbReference>
<dbReference type="InterPro" id="IPR013087">
    <property type="entry name" value="Znf_C2H2_type"/>
</dbReference>
<dbReference type="EMBL" id="CCYA01000253">
    <property type="protein sequence ID" value="CEH16970.1"/>
    <property type="molecule type" value="Genomic_DNA"/>
</dbReference>
<dbReference type="PANTHER" id="PTHR46179">
    <property type="entry name" value="ZINC FINGER PROTEIN"/>
    <property type="match status" value="1"/>
</dbReference>
<dbReference type="GO" id="GO:0005634">
    <property type="term" value="C:nucleus"/>
    <property type="evidence" value="ECO:0007669"/>
    <property type="project" value="UniProtKB-SubCell"/>
</dbReference>
<keyword evidence="5" id="KW-0805">Transcription regulation</keyword>
<feature type="compositionally biased region" description="Low complexity" evidence="9">
    <location>
        <begin position="358"/>
        <end position="371"/>
    </location>
</feature>
<name>A0A0N7LAM1_9BASI</name>
<feature type="domain" description="C2H2-type" evidence="10">
    <location>
        <begin position="417"/>
        <end position="443"/>
    </location>
</feature>
<comment type="subcellular location">
    <subcellularLocation>
        <location evidence="1">Nucleus</location>
    </subcellularLocation>
</comment>
<evidence type="ECO:0000256" key="2">
    <source>
        <dbReference type="ARBA" id="ARBA00022723"/>
    </source>
</evidence>
<accession>A0A0N7LAM1</accession>
<dbReference type="InterPro" id="IPR051061">
    <property type="entry name" value="Zinc_finger_trans_reg"/>
</dbReference>
<feature type="compositionally biased region" description="Polar residues" evidence="9">
    <location>
        <begin position="372"/>
        <end position="382"/>
    </location>
</feature>
<dbReference type="SMART" id="SM00355">
    <property type="entry name" value="ZnF_C2H2"/>
    <property type="match status" value="2"/>
</dbReference>
<keyword evidence="4" id="KW-0862">Zinc</keyword>
<dbReference type="SUPFAM" id="SSF57667">
    <property type="entry name" value="beta-beta-alpha zinc fingers"/>
    <property type="match status" value="1"/>
</dbReference>
<evidence type="ECO:0000256" key="7">
    <source>
        <dbReference type="ARBA" id="ARBA00023242"/>
    </source>
</evidence>